<protein>
    <submittedName>
        <fullName evidence="1">Uncharacterized protein</fullName>
    </submittedName>
</protein>
<dbReference type="Proteomes" id="UP000003980">
    <property type="component" value="Unassembled WGS sequence"/>
</dbReference>
<proteinExistence type="predicted"/>
<accession>H2C506</accession>
<sequence length="26" mass="2906">MRPKGSSKKSDRKYFLAIGIILVILA</sequence>
<evidence type="ECO:0000313" key="2">
    <source>
        <dbReference type="Proteomes" id="UP000003980"/>
    </source>
</evidence>
<evidence type="ECO:0000313" key="1">
    <source>
        <dbReference type="EMBL" id="EHP71097.1"/>
    </source>
</evidence>
<reference evidence="1 2" key="1">
    <citation type="submission" date="2012-01" db="EMBL/GenBank/DDBJ databases">
        <title>Improved High-Quality Draft sequence of Metallosphaera yellowstonensis MK1.</title>
        <authorList>
            <consortium name="US DOE Joint Genome Institute"/>
            <person name="Lucas S."/>
            <person name="Han J."/>
            <person name="Cheng J.-F."/>
            <person name="Goodwin L."/>
            <person name="Pitluck S."/>
            <person name="Peters L."/>
            <person name="Teshima H."/>
            <person name="Detter J.C."/>
            <person name="Han C."/>
            <person name="Tapia R."/>
            <person name="Land M."/>
            <person name="Hauser L."/>
            <person name="Kyrpides N."/>
            <person name="Kozubal M."/>
            <person name="Macur R.E."/>
            <person name="Jay Z."/>
            <person name="Inskeep W."/>
            <person name="Woyke T."/>
        </authorList>
    </citation>
    <scope>NUCLEOTIDE SEQUENCE [LARGE SCALE GENOMIC DNA]</scope>
    <source>
        <strain evidence="1 2">MK1</strain>
    </source>
</reference>
<gene>
    <name evidence="1" type="ORF">MetMK1DRAFT_00016010</name>
</gene>
<dbReference type="EMBL" id="JH597761">
    <property type="protein sequence ID" value="EHP71097.1"/>
    <property type="molecule type" value="Genomic_DNA"/>
</dbReference>
<organism evidence="1 2">
    <name type="scientific">Metallosphaera yellowstonensis MK1</name>
    <dbReference type="NCBI Taxonomy" id="671065"/>
    <lineage>
        <taxon>Archaea</taxon>
        <taxon>Thermoproteota</taxon>
        <taxon>Thermoprotei</taxon>
        <taxon>Sulfolobales</taxon>
        <taxon>Sulfolobaceae</taxon>
        <taxon>Metallosphaera</taxon>
    </lineage>
</organism>
<keyword evidence="2" id="KW-1185">Reference proteome</keyword>
<dbReference type="AlphaFoldDB" id="H2C506"/>
<feature type="non-terminal residue" evidence="1">
    <location>
        <position position="26"/>
    </location>
</feature>
<dbReference type="HOGENOM" id="CLU_3417788_0_0_2"/>
<name>H2C506_9CREN</name>